<dbReference type="KEGG" id="cqn:G7Y29_03480"/>
<dbReference type="Pfam" id="PF01734">
    <property type="entry name" value="Patatin"/>
    <property type="match status" value="1"/>
</dbReference>
<keyword evidence="5" id="KW-1185">Reference proteome</keyword>
<dbReference type="InterPro" id="IPR037483">
    <property type="entry name" value="YjjU-like"/>
</dbReference>
<evidence type="ECO:0000313" key="4">
    <source>
        <dbReference type="EMBL" id="QPK83867.1"/>
    </source>
</evidence>
<evidence type="ECO:0000313" key="5">
    <source>
        <dbReference type="Proteomes" id="UP000594586"/>
    </source>
</evidence>
<sequence>MAAVEGIPRVIDARDTALIVEGGGMRNSYTAPAIVRFIEEDVRFGWVGGVSAGAVHAGNYASSDAERAKAVFTDFATHPKFGGWLKLVRGQGYFNSDFIYGDSHGLLPFDFPAFEASGVELHIEAMRADTGQTVRWTRGDFLADADLLRLATRASSTVPKAMPITLIDDIPYVDGALGESGGLLIAAARRAGYEKFVVLGTRPRDYWKKPITQVSAVRRFFRKHPAIADALEVRSRRYNSAKQAVLDAEEAGNAVVLFPDDMRAESTERRLERLNANYLAGAKQVEREWGAWIDFLT</sequence>
<dbReference type="GO" id="GO:0016787">
    <property type="term" value="F:hydrolase activity"/>
    <property type="evidence" value="ECO:0007669"/>
    <property type="project" value="UniProtKB-UniRule"/>
</dbReference>
<name>A0A7T0PGH9_9CORY</name>
<reference evidence="4 5" key="1">
    <citation type="submission" date="2020-11" db="EMBL/GenBank/DDBJ databases">
        <title>Corynebacterium sp. MC1420.</title>
        <authorList>
            <person name="Zhou J."/>
        </authorList>
    </citation>
    <scope>NUCLEOTIDE SEQUENCE [LARGE SCALE GENOMIC DNA]</scope>
    <source>
        <strain evidence="4 5">MC1420</strain>
    </source>
</reference>
<dbReference type="AlphaFoldDB" id="A0A7T0PGH9"/>
<comment type="caution">
    <text evidence="2">Lacks conserved residue(s) required for the propagation of feature annotation.</text>
</comment>
<dbReference type="InterPro" id="IPR002641">
    <property type="entry name" value="PNPLA_dom"/>
</dbReference>
<keyword evidence="2" id="KW-0442">Lipid degradation</keyword>
<dbReference type="SUPFAM" id="SSF52151">
    <property type="entry name" value="FabD/lysophospholipase-like"/>
    <property type="match status" value="1"/>
</dbReference>
<feature type="domain" description="PNPLA" evidence="3">
    <location>
        <begin position="18"/>
        <end position="189"/>
    </location>
</feature>
<protein>
    <submittedName>
        <fullName evidence="4">Patatin family protein</fullName>
    </submittedName>
</protein>
<dbReference type="Gene3D" id="3.40.1090.10">
    <property type="entry name" value="Cytosolic phospholipase A2 catalytic domain"/>
    <property type="match status" value="1"/>
</dbReference>
<feature type="active site" description="Proton acceptor" evidence="2">
    <location>
        <position position="174"/>
    </location>
</feature>
<feature type="active site" description="Nucleophile" evidence="2">
    <location>
        <position position="51"/>
    </location>
</feature>
<keyword evidence="2" id="KW-0378">Hydrolase</keyword>
<dbReference type="PROSITE" id="PS51635">
    <property type="entry name" value="PNPLA"/>
    <property type="match status" value="1"/>
</dbReference>
<evidence type="ECO:0000259" key="3">
    <source>
        <dbReference type="PROSITE" id="PS51635"/>
    </source>
</evidence>
<dbReference type="Proteomes" id="UP000594586">
    <property type="component" value="Chromosome"/>
</dbReference>
<dbReference type="CDD" id="cd07208">
    <property type="entry name" value="Pat_hypo_Ecoli_yjju_like"/>
    <property type="match status" value="1"/>
</dbReference>
<organism evidence="4 5">
    <name type="scientific">Corynebacterium qintianiae</name>
    <dbReference type="NCBI Taxonomy" id="2709392"/>
    <lineage>
        <taxon>Bacteria</taxon>
        <taxon>Bacillati</taxon>
        <taxon>Actinomycetota</taxon>
        <taxon>Actinomycetes</taxon>
        <taxon>Mycobacteriales</taxon>
        <taxon>Corynebacteriaceae</taxon>
        <taxon>Corynebacterium</taxon>
    </lineage>
</organism>
<evidence type="ECO:0000256" key="1">
    <source>
        <dbReference type="ARBA" id="ARBA00023098"/>
    </source>
</evidence>
<evidence type="ECO:0000256" key="2">
    <source>
        <dbReference type="PROSITE-ProRule" id="PRU01161"/>
    </source>
</evidence>
<dbReference type="EMBL" id="CP064955">
    <property type="protein sequence ID" value="QPK83867.1"/>
    <property type="molecule type" value="Genomic_DNA"/>
</dbReference>
<accession>A0A7T0PGH9</accession>
<dbReference type="Pfam" id="PF19890">
    <property type="entry name" value="DUF6363"/>
    <property type="match status" value="1"/>
</dbReference>
<dbReference type="GO" id="GO:0016042">
    <property type="term" value="P:lipid catabolic process"/>
    <property type="evidence" value="ECO:0007669"/>
    <property type="project" value="UniProtKB-UniRule"/>
</dbReference>
<dbReference type="InterPro" id="IPR016035">
    <property type="entry name" value="Acyl_Trfase/lysoPLipase"/>
</dbReference>
<proteinExistence type="predicted"/>
<dbReference type="InterPro" id="IPR045943">
    <property type="entry name" value="DUF6363"/>
</dbReference>
<feature type="short sequence motif" description="GXSXG" evidence="2">
    <location>
        <begin position="49"/>
        <end position="53"/>
    </location>
</feature>
<gene>
    <name evidence="4" type="ORF">G7Y29_03480</name>
</gene>
<keyword evidence="1 2" id="KW-0443">Lipid metabolism</keyword>
<feature type="short sequence motif" description="DGA/G" evidence="2">
    <location>
        <begin position="174"/>
        <end position="176"/>
    </location>
</feature>